<organism evidence="1 2">
    <name type="scientific">Puccinia coronata f. sp. avenae</name>
    <dbReference type="NCBI Taxonomy" id="200324"/>
    <lineage>
        <taxon>Eukaryota</taxon>
        <taxon>Fungi</taxon>
        <taxon>Dikarya</taxon>
        <taxon>Basidiomycota</taxon>
        <taxon>Pucciniomycotina</taxon>
        <taxon>Pucciniomycetes</taxon>
        <taxon>Pucciniales</taxon>
        <taxon>Pucciniaceae</taxon>
        <taxon>Puccinia</taxon>
    </lineage>
</organism>
<evidence type="ECO:0000313" key="1">
    <source>
        <dbReference type="EMBL" id="PLW25388.1"/>
    </source>
</evidence>
<comment type="caution">
    <text evidence="1">The sequence shown here is derived from an EMBL/GenBank/DDBJ whole genome shotgun (WGS) entry which is preliminary data.</text>
</comment>
<protein>
    <submittedName>
        <fullName evidence="1">Uncharacterized protein</fullName>
    </submittedName>
</protein>
<dbReference type="EMBL" id="PGCJ01000621">
    <property type="protein sequence ID" value="PLW25388.1"/>
    <property type="molecule type" value="Genomic_DNA"/>
</dbReference>
<evidence type="ECO:0000313" key="2">
    <source>
        <dbReference type="Proteomes" id="UP000235388"/>
    </source>
</evidence>
<accession>A0A2N5TJ07</accession>
<dbReference type="Proteomes" id="UP000235388">
    <property type="component" value="Unassembled WGS sequence"/>
</dbReference>
<dbReference type="AlphaFoldDB" id="A0A2N5TJ07"/>
<reference evidence="1 2" key="1">
    <citation type="submission" date="2017-11" db="EMBL/GenBank/DDBJ databases">
        <title>De novo assembly and phasing of dikaryotic genomes from two isolates of Puccinia coronata f. sp. avenae, the causal agent of oat crown rust.</title>
        <authorList>
            <person name="Miller M.E."/>
            <person name="Zhang Y."/>
            <person name="Omidvar V."/>
            <person name="Sperschneider J."/>
            <person name="Schwessinger B."/>
            <person name="Raley C."/>
            <person name="Palmer J.M."/>
            <person name="Garnica D."/>
            <person name="Upadhyaya N."/>
            <person name="Rathjen J."/>
            <person name="Taylor J.M."/>
            <person name="Park R.F."/>
            <person name="Dodds P.N."/>
            <person name="Hirsch C.D."/>
            <person name="Kianian S.F."/>
            <person name="Figueroa M."/>
        </authorList>
    </citation>
    <scope>NUCLEOTIDE SEQUENCE [LARGE SCALE GENOMIC DNA]</scope>
    <source>
        <strain evidence="1">12NC29</strain>
    </source>
</reference>
<proteinExistence type="predicted"/>
<keyword evidence="2" id="KW-1185">Reference proteome</keyword>
<dbReference type="Gene3D" id="3.40.220.10">
    <property type="entry name" value="Leucine Aminopeptidase, subunit E, domain 1"/>
    <property type="match status" value="1"/>
</dbReference>
<sequence>MSLGAFIYINPRIQNWLNLAQPGEQATARTQLQRLGNKALKEHISHTREVLVDTVWSSHAAAVAAIVSTFNYSLKTKKEAIKKQTPISDKPLNKQPGQLSIKKADGKHIGLDWSTGLVFGQAQNLARELMETPANLMTPTLFCERIKKEFQRMKNEPPA</sequence>
<dbReference type="STRING" id="200324.A0A2N5TJ07"/>
<name>A0A2N5TJ07_9BASI</name>
<gene>
    <name evidence="1" type="ORF">PCANC_27358</name>
</gene>
<dbReference type="OrthoDB" id="412814at2759"/>
<dbReference type="InterPro" id="IPR043472">
    <property type="entry name" value="Macro_dom-like"/>
</dbReference>